<dbReference type="KEGG" id="bcy:Bcer98_1966"/>
<name>A7GQ38_BACCN</name>
<evidence type="ECO:0000313" key="2">
    <source>
        <dbReference type="EMBL" id="ABS22246.1"/>
    </source>
</evidence>
<dbReference type="EMBL" id="CP000764">
    <property type="protein sequence ID" value="ABS22246.1"/>
    <property type="molecule type" value="Genomic_DNA"/>
</dbReference>
<accession>A7GQ38</accession>
<protein>
    <recommendedName>
        <fullName evidence="4">Resolvase/invertase-type recombinase catalytic domain-containing protein</fullName>
    </recommendedName>
</protein>
<evidence type="ECO:0008006" key="4">
    <source>
        <dbReference type="Google" id="ProtNLM"/>
    </source>
</evidence>
<dbReference type="InterPro" id="IPR006118">
    <property type="entry name" value="Recombinase_CS"/>
</dbReference>
<evidence type="ECO:0000256" key="1">
    <source>
        <dbReference type="PROSITE-ProRule" id="PRU10137"/>
    </source>
</evidence>
<proteinExistence type="predicted"/>
<dbReference type="STRING" id="315749.Bcer98_1966"/>
<dbReference type="AlphaFoldDB" id="A7GQ38"/>
<organism evidence="2 3">
    <name type="scientific">Bacillus cytotoxicus (strain DSM 22905 / CIP 110041 / 391-98 / NVH 391-98)</name>
    <dbReference type="NCBI Taxonomy" id="315749"/>
    <lineage>
        <taxon>Bacteria</taxon>
        <taxon>Bacillati</taxon>
        <taxon>Bacillota</taxon>
        <taxon>Bacilli</taxon>
        <taxon>Bacillales</taxon>
        <taxon>Bacillaceae</taxon>
        <taxon>Bacillus</taxon>
        <taxon>Bacillus cereus group</taxon>
    </lineage>
</organism>
<dbReference type="GO" id="GO:0000150">
    <property type="term" value="F:DNA strand exchange activity"/>
    <property type="evidence" value="ECO:0007669"/>
    <property type="project" value="InterPro"/>
</dbReference>
<sequence length="62" mass="7461">MLHTHYLQKTSKSYRDFNCFNGKGFKMEEKGVGYVRVSTEEQVRDGYSWMYQVEEIQRSDSR</sequence>
<evidence type="ECO:0000313" key="3">
    <source>
        <dbReference type="Proteomes" id="UP000002300"/>
    </source>
</evidence>
<dbReference type="HOGENOM" id="CLU_2894455_0_0_9"/>
<dbReference type="PROSITE" id="PS00397">
    <property type="entry name" value="RECOMBINASES_1"/>
    <property type="match status" value="1"/>
</dbReference>
<dbReference type="Proteomes" id="UP000002300">
    <property type="component" value="Chromosome"/>
</dbReference>
<keyword evidence="3" id="KW-1185">Reference proteome</keyword>
<gene>
    <name evidence="2" type="ordered locus">Bcer98_1966</name>
</gene>
<feature type="active site" description="O-(5'-phospho-DNA)-serine intermediate" evidence="1">
    <location>
        <position position="38"/>
    </location>
</feature>
<reference evidence="2 3" key="1">
    <citation type="journal article" date="2008" name="Chem. Biol. Interact.">
        <title>Extending the Bacillus cereus group genomics to putative food-borne pathogens of different toxicity.</title>
        <authorList>
            <person name="Lapidus A."/>
            <person name="Goltsman E."/>
            <person name="Auger S."/>
            <person name="Galleron N."/>
            <person name="Segurens B."/>
            <person name="Dossat C."/>
            <person name="Land M.L."/>
            <person name="Broussolle V."/>
            <person name="Brillard J."/>
            <person name="Guinebretiere M.H."/>
            <person name="Sanchis V."/>
            <person name="Nguen-The C."/>
            <person name="Lereclus D."/>
            <person name="Richardson P."/>
            <person name="Wincker P."/>
            <person name="Weissenbach J."/>
            <person name="Ehrlich S.D."/>
            <person name="Sorokin A."/>
        </authorList>
    </citation>
    <scope>NUCLEOTIDE SEQUENCE [LARGE SCALE GENOMIC DNA]</scope>
    <source>
        <strain evidence="3">DSM 22905 / CIP 110041 / 391-98 / NVH 391-98</strain>
    </source>
</reference>